<feature type="compositionally biased region" description="Acidic residues" evidence="1">
    <location>
        <begin position="30"/>
        <end position="45"/>
    </location>
</feature>
<protein>
    <submittedName>
        <fullName evidence="2 3">Uncharacterized protein</fullName>
    </submittedName>
</protein>
<feature type="compositionally biased region" description="Acidic residues" evidence="1">
    <location>
        <begin position="130"/>
        <end position="141"/>
    </location>
</feature>
<dbReference type="PANTHER" id="PTHR14490">
    <property type="entry name" value="ZINC FINGER, ZZ TYPE"/>
    <property type="match status" value="1"/>
</dbReference>
<dbReference type="STRING" id="6412.T1F744"/>
<sequence>MSLKINKDFAKKFNARKQREELQKLKSKFDDEDSDESSSESEDDDAKALTKQLDKQWFFTLAAIKSKNPKIYDPSVKFFDKSEEAQSSLTPSPSSSPEPKKRKQTKTCKLNDYQNKFLIERGGIESNSDASDEKEDDDDNENNTNDNNNSNNNYDGGGNDNGAKKNSWSYRDNYDKDADVDIKERSWFKLLFL</sequence>
<dbReference type="CTD" id="20204643"/>
<dbReference type="EnsemblMetazoa" id="HelroT173690">
    <property type="protein sequence ID" value="HelroP173690"/>
    <property type="gene ID" value="HelroG173690"/>
</dbReference>
<dbReference type="HOGENOM" id="CLU_1410229_0_0_1"/>
<dbReference type="AlphaFoldDB" id="T1F744"/>
<reference evidence="2 4" key="2">
    <citation type="journal article" date="2013" name="Nature">
        <title>Insights into bilaterian evolution from three spiralian genomes.</title>
        <authorList>
            <person name="Simakov O."/>
            <person name="Marletaz F."/>
            <person name="Cho S.J."/>
            <person name="Edsinger-Gonzales E."/>
            <person name="Havlak P."/>
            <person name="Hellsten U."/>
            <person name="Kuo D.H."/>
            <person name="Larsson T."/>
            <person name="Lv J."/>
            <person name="Arendt D."/>
            <person name="Savage R."/>
            <person name="Osoegawa K."/>
            <person name="de Jong P."/>
            <person name="Grimwood J."/>
            <person name="Chapman J.A."/>
            <person name="Shapiro H."/>
            <person name="Aerts A."/>
            <person name="Otillar R.P."/>
            <person name="Terry A.Y."/>
            <person name="Boore J.L."/>
            <person name="Grigoriev I.V."/>
            <person name="Lindberg D.R."/>
            <person name="Seaver E.C."/>
            <person name="Weisblat D.A."/>
            <person name="Putnam N.H."/>
            <person name="Rokhsar D.S."/>
        </authorList>
    </citation>
    <scope>NUCLEOTIDE SEQUENCE</scope>
</reference>
<feature type="region of interest" description="Disordered" evidence="1">
    <location>
        <begin position="22"/>
        <end position="47"/>
    </location>
</feature>
<feature type="compositionally biased region" description="Low complexity" evidence="1">
    <location>
        <begin position="142"/>
        <end position="154"/>
    </location>
</feature>
<feature type="compositionally biased region" description="Low complexity" evidence="1">
    <location>
        <begin position="87"/>
        <end position="97"/>
    </location>
</feature>
<dbReference type="InterPro" id="IPR018034">
    <property type="entry name" value="Kri1"/>
</dbReference>
<name>T1F744_HELRO</name>
<dbReference type="Proteomes" id="UP000015101">
    <property type="component" value="Unassembled WGS sequence"/>
</dbReference>
<dbReference type="EMBL" id="AMQM01004680">
    <property type="status" value="NOT_ANNOTATED_CDS"/>
    <property type="molecule type" value="Genomic_DNA"/>
</dbReference>
<accession>T1F744</accession>
<gene>
    <name evidence="3" type="primary">20204643</name>
    <name evidence="2" type="ORF">HELRODRAFT_173690</name>
</gene>
<reference evidence="3" key="3">
    <citation type="submission" date="2015-06" db="UniProtKB">
        <authorList>
            <consortium name="EnsemblMetazoa"/>
        </authorList>
    </citation>
    <scope>IDENTIFICATION</scope>
</reference>
<feature type="region of interest" description="Disordered" evidence="1">
    <location>
        <begin position="82"/>
        <end position="175"/>
    </location>
</feature>
<reference evidence="4" key="1">
    <citation type="submission" date="2012-12" db="EMBL/GenBank/DDBJ databases">
        <authorList>
            <person name="Hellsten U."/>
            <person name="Grimwood J."/>
            <person name="Chapman J.A."/>
            <person name="Shapiro H."/>
            <person name="Aerts A."/>
            <person name="Otillar R.P."/>
            <person name="Terry A.Y."/>
            <person name="Boore J.L."/>
            <person name="Simakov O."/>
            <person name="Marletaz F."/>
            <person name="Cho S.-J."/>
            <person name="Edsinger-Gonzales E."/>
            <person name="Havlak P."/>
            <person name="Kuo D.-H."/>
            <person name="Larsson T."/>
            <person name="Lv J."/>
            <person name="Arendt D."/>
            <person name="Savage R."/>
            <person name="Osoegawa K."/>
            <person name="de Jong P."/>
            <person name="Lindberg D.R."/>
            <person name="Seaver E.C."/>
            <person name="Weisblat D.A."/>
            <person name="Putnam N.H."/>
            <person name="Grigoriev I.V."/>
            <person name="Rokhsar D.S."/>
        </authorList>
    </citation>
    <scope>NUCLEOTIDE SEQUENCE</scope>
</reference>
<proteinExistence type="predicted"/>
<evidence type="ECO:0000313" key="2">
    <source>
        <dbReference type="EMBL" id="ESO03395.1"/>
    </source>
</evidence>
<dbReference type="EMBL" id="KB096633">
    <property type="protein sequence ID" value="ESO03395.1"/>
    <property type="molecule type" value="Genomic_DNA"/>
</dbReference>
<dbReference type="GeneID" id="20204643"/>
<dbReference type="PANTHER" id="PTHR14490:SF5">
    <property type="entry name" value="PROTEIN KRI1 HOMOLOG"/>
    <property type="match status" value="1"/>
</dbReference>
<dbReference type="OrthoDB" id="10252032at2759"/>
<evidence type="ECO:0000313" key="3">
    <source>
        <dbReference type="EnsemblMetazoa" id="HelroP173690"/>
    </source>
</evidence>
<evidence type="ECO:0000256" key="1">
    <source>
        <dbReference type="SAM" id="MobiDB-lite"/>
    </source>
</evidence>
<evidence type="ECO:0000313" key="4">
    <source>
        <dbReference type="Proteomes" id="UP000015101"/>
    </source>
</evidence>
<keyword evidence="4" id="KW-1185">Reference proteome</keyword>
<dbReference type="InParanoid" id="T1F744"/>
<organism evidence="3 4">
    <name type="scientific">Helobdella robusta</name>
    <name type="common">Californian leech</name>
    <dbReference type="NCBI Taxonomy" id="6412"/>
    <lineage>
        <taxon>Eukaryota</taxon>
        <taxon>Metazoa</taxon>
        <taxon>Spiralia</taxon>
        <taxon>Lophotrochozoa</taxon>
        <taxon>Annelida</taxon>
        <taxon>Clitellata</taxon>
        <taxon>Hirudinea</taxon>
        <taxon>Rhynchobdellida</taxon>
        <taxon>Glossiphoniidae</taxon>
        <taxon>Helobdella</taxon>
    </lineage>
</organism>
<dbReference type="OMA" id="CRWITET"/>
<dbReference type="KEGG" id="hro:HELRODRAFT_173690"/>
<dbReference type="RefSeq" id="XP_009018543.1">
    <property type="nucleotide sequence ID" value="XM_009020295.1"/>
</dbReference>